<dbReference type="OrthoDB" id="5857426at2759"/>
<dbReference type="InterPro" id="IPR003598">
    <property type="entry name" value="Ig_sub2"/>
</dbReference>
<proteinExistence type="predicted"/>
<accession>A0A0K2UXV0</accession>
<evidence type="ECO:0000259" key="10">
    <source>
        <dbReference type="PROSITE" id="PS50853"/>
    </source>
</evidence>
<keyword evidence="3 8" id="KW-0472">Membrane</keyword>
<evidence type="ECO:0000259" key="9">
    <source>
        <dbReference type="PROSITE" id="PS50835"/>
    </source>
</evidence>
<feature type="domain" description="Ig-like" evidence="9">
    <location>
        <begin position="122"/>
        <end position="216"/>
    </location>
</feature>
<evidence type="ECO:0000256" key="5">
    <source>
        <dbReference type="ARBA" id="ARBA00023180"/>
    </source>
</evidence>
<feature type="domain" description="Ig-like" evidence="9">
    <location>
        <begin position="399"/>
        <end position="484"/>
    </location>
</feature>
<organism evidence="11">
    <name type="scientific">Lepeophtheirus salmonis</name>
    <name type="common">Salmon louse</name>
    <name type="synonym">Caligus salmonis</name>
    <dbReference type="NCBI Taxonomy" id="72036"/>
    <lineage>
        <taxon>Eukaryota</taxon>
        <taxon>Metazoa</taxon>
        <taxon>Ecdysozoa</taxon>
        <taxon>Arthropoda</taxon>
        <taxon>Crustacea</taxon>
        <taxon>Multicrustacea</taxon>
        <taxon>Hexanauplia</taxon>
        <taxon>Copepoda</taxon>
        <taxon>Siphonostomatoida</taxon>
        <taxon>Caligidae</taxon>
        <taxon>Lepeophtheirus</taxon>
    </lineage>
</organism>
<keyword evidence="8" id="KW-0812">Transmembrane</keyword>
<feature type="transmembrane region" description="Helical" evidence="8">
    <location>
        <begin position="905"/>
        <end position="926"/>
    </location>
</feature>
<dbReference type="InterPro" id="IPR003599">
    <property type="entry name" value="Ig_sub"/>
</dbReference>
<evidence type="ECO:0000256" key="2">
    <source>
        <dbReference type="ARBA" id="ARBA00022737"/>
    </source>
</evidence>
<feature type="domain" description="Fibronectin type-III" evidence="10">
    <location>
        <begin position="705"/>
        <end position="796"/>
    </location>
</feature>
<dbReference type="PROSITE" id="PS50853">
    <property type="entry name" value="FN3"/>
    <property type="match status" value="1"/>
</dbReference>
<feature type="domain" description="Ig-like" evidence="9">
    <location>
        <begin position="221"/>
        <end position="301"/>
    </location>
</feature>
<evidence type="ECO:0000256" key="6">
    <source>
        <dbReference type="ARBA" id="ARBA00023319"/>
    </source>
</evidence>
<feature type="compositionally biased region" description="Low complexity" evidence="7">
    <location>
        <begin position="997"/>
        <end position="1010"/>
    </location>
</feature>
<feature type="region of interest" description="Disordered" evidence="7">
    <location>
        <begin position="983"/>
        <end position="1023"/>
    </location>
</feature>
<dbReference type="AlphaFoldDB" id="A0A0K2UXV0"/>
<dbReference type="Pfam" id="PF07679">
    <property type="entry name" value="I-set"/>
    <property type="match status" value="1"/>
</dbReference>
<feature type="non-terminal residue" evidence="11">
    <location>
        <position position="1"/>
    </location>
</feature>
<name>A0A0K2UXV0_LEPSM</name>
<evidence type="ECO:0000256" key="7">
    <source>
        <dbReference type="SAM" id="MobiDB-lite"/>
    </source>
</evidence>
<dbReference type="GO" id="GO:0050839">
    <property type="term" value="F:cell adhesion molecule binding"/>
    <property type="evidence" value="ECO:0007669"/>
    <property type="project" value="TreeGrafter"/>
</dbReference>
<protein>
    <submittedName>
        <fullName evidence="11">Neuronal cell adhesion moleculelike [Musca domestica]</fullName>
    </submittedName>
</protein>
<comment type="subcellular location">
    <subcellularLocation>
        <location evidence="1">Membrane</location>
        <topology evidence="1">Single-pass type I membrane protein</topology>
    </subcellularLocation>
</comment>
<evidence type="ECO:0000256" key="4">
    <source>
        <dbReference type="ARBA" id="ARBA00023157"/>
    </source>
</evidence>
<dbReference type="SMART" id="SM00409">
    <property type="entry name" value="IG"/>
    <property type="match status" value="6"/>
</dbReference>
<dbReference type="EMBL" id="HACA01025733">
    <property type="protein sequence ID" value="CDW43094.1"/>
    <property type="molecule type" value="Transcribed_RNA"/>
</dbReference>
<keyword evidence="2" id="KW-0677">Repeat</keyword>
<dbReference type="SUPFAM" id="SSF48726">
    <property type="entry name" value="Immunoglobulin"/>
    <property type="match status" value="6"/>
</dbReference>
<keyword evidence="4" id="KW-1015">Disulfide bond</keyword>
<dbReference type="Pfam" id="PF13895">
    <property type="entry name" value="Ig_2"/>
    <property type="match status" value="1"/>
</dbReference>
<reference evidence="11" key="1">
    <citation type="submission" date="2014-05" db="EMBL/GenBank/DDBJ databases">
        <authorList>
            <person name="Chronopoulou M."/>
        </authorList>
    </citation>
    <scope>NUCLEOTIDE SEQUENCE</scope>
    <source>
        <tissue evidence="11">Whole organism</tissue>
    </source>
</reference>
<dbReference type="Gene3D" id="2.60.40.10">
    <property type="entry name" value="Immunoglobulins"/>
    <property type="match status" value="8"/>
</dbReference>
<dbReference type="Pfam" id="PF00041">
    <property type="entry name" value="fn3"/>
    <property type="match status" value="1"/>
</dbReference>
<dbReference type="PANTHER" id="PTHR11640:SF134">
    <property type="entry name" value="ECHINOID, ISOFORM A-RELATED"/>
    <property type="match status" value="1"/>
</dbReference>
<keyword evidence="8" id="KW-1133">Transmembrane helix</keyword>
<feature type="domain" description="Ig-like" evidence="9">
    <location>
        <begin position="9"/>
        <end position="112"/>
    </location>
</feature>
<evidence type="ECO:0000256" key="8">
    <source>
        <dbReference type="SAM" id="Phobius"/>
    </source>
</evidence>
<dbReference type="SUPFAM" id="SSF49265">
    <property type="entry name" value="Fibronectin type III"/>
    <property type="match status" value="1"/>
</dbReference>
<dbReference type="SMART" id="SM00060">
    <property type="entry name" value="FN3"/>
    <property type="match status" value="1"/>
</dbReference>
<feature type="domain" description="Ig-like" evidence="9">
    <location>
        <begin position="306"/>
        <end position="390"/>
    </location>
</feature>
<keyword evidence="6" id="KW-0393">Immunoglobulin domain</keyword>
<dbReference type="InterPro" id="IPR013098">
    <property type="entry name" value="Ig_I-set"/>
</dbReference>
<dbReference type="SMART" id="SM00408">
    <property type="entry name" value="IGc2"/>
    <property type="match status" value="6"/>
</dbReference>
<feature type="region of interest" description="Disordered" evidence="7">
    <location>
        <begin position="1115"/>
        <end position="1146"/>
    </location>
</feature>
<evidence type="ECO:0000256" key="3">
    <source>
        <dbReference type="ARBA" id="ARBA00023136"/>
    </source>
</evidence>
<dbReference type="GO" id="GO:0005911">
    <property type="term" value="C:cell-cell junction"/>
    <property type="evidence" value="ECO:0007669"/>
    <property type="project" value="TreeGrafter"/>
</dbReference>
<dbReference type="GO" id="GO:0098609">
    <property type="term" value="P:cell-cell adhesion"/>
    <property type="evidence" value="ECO:0007669"/>
    <property type="project" value="TreeGrafter"/>
</dbReference>
<dbReference type="PROSITE" id="PS50835">
    <property type="entry name" value="IG_LIKE"/>
    <property type="match status" value="7"/>
</dbReference>
<dbReference type="InterPro" id="IPR003961">
    <property type="entry name" value="FN3_dom"/>
</dbReference>
<dbReference type="CDD" id="cd00063">
    <property type="entry name" value="FN3"/>
    <property type="match status" value="1"/>
</dbReference>
<sequence length="1154" mass="129026">GLFLLVSGEDVSDEIMSIDVTEGDDTVLDCRFYSQFLSNDTSKYWIRKNRNGYDNVAIGQTPYEHKYRVELSDEGTYNLRIINATYDRDNGDFECRMKKGGTGETLHSKSVKLTVLLKPSPPEIIIDAPSVTEDQLTNLTCSSIGGSPPPTMEWFRQGRSTPLNALSIPGANKDVPTKSILTIKPSKEDDNSSYRCQIWNRALKEQNKLETSTKIHVNYFPRVTVGPENPLKVEKDETASLECKVDSKPRVNSVKWTREGRFINTDFKHTIPRVSLSDAGSYLCSADNNLGRVGESELKLDVLYAPVFNLSRSVEASEGEEVNIECHVSSNPRPSSIQWYKEGDKDFLHNGRILTLNSITASDDGEYICSATNRIQPTGKPEYSRTRNSSVIINVRHKPGKAFIQPEKPIAVEGKSITLTCGANPPGFPTPRYTWFKDGNQILSGSGKNPDFVIGSADLDNAGKYECRPANELGSGTLAEVKLLVYQAPKIRTPLQPTIMKRARDTGFHSTCSAVGKPKPKVHWFKDGREITEEGEFANLYEITTSEQVTLQNVAVYVLSTLNFVGSERISENQLMPTDRGHYTCQFDNDVDRTETTMLLRIEHSPIVVHRHNKVASDVGKAAIIRCRMQAYPAPRFDWSFGNSILQSEVYERNVTSLDDDIYEGILRIFPVTESNYGEYSCKGVNTMGAQKTIIKLQPTGKPEKSTNLRSVDQGYNYITLAWDEGFNGGYNNTVYIVQYRKKGEDSSPEYDDCQYHPCNLTKVEQNSAYLVRVKASNIRGESKYSSEILVRTEVDVSKIPAAQDVHFERSTSTASFAVSSDSEDYAPLIAQVELENPDGTWKFYDQFSLKESNLGHLQIQEETINHVRVRLCLESEAILCGPYTDAKMVNVLENTSDPTSGQGAWVIGVIVIIILLGIGTLLLIIKCCFCGPKKSQKPEDKLSGRPSIVHNAQPPPYSFENKGVDTLKDADEVAMKNNLVYNPNQNGYEQEYPEQSNNSNSANGGSVNSQDSLWNVKNNGGGDNNYMGQQHIYGYEPASQQVPPQGYQVQIPGNPDYTHYPYPDEYLNERNRHYLQNDPYAIPRQNSQQRIESDYSPYGDVTGLPDPYMGQFEGDEAPIQGTHEGGQPFDEHDNDFSSPNGGRGRRIIREIIV</sequence>
<feature type="region of interest" description="Disordered" evidence="7">
    <location>
        <begin position="936"/>
        <end position="964"/>
    </location>
</feature>
<dbReference type="Pfam" id="PF13927">
    <property type="entry name" value="Ig_3"/>
    <property type="match status" value="4"/>
</dbReference>
<dbReference type="InterPro" id="IPR036179">
    <property type="entry name" value="Ig-like_dom_sf"/>
</dbReference>
<feature type="domain" description="Ig-like" evidence="9">
    <location>
        <begin position="489"/>
        <end position="601"/>
    </location>
</feature>
<dbReference type="PANTHER" id="PTHR11640">
    <property type="entry name" value="NEPHRIN"/>
    <property type="match status" value="1"/>
</dbReference>
<dbReference type="InterPro" id="IPR007110">
    <property type="entry name" value="Ig-like_dom"/>
</dbReference>
<dbReference type="InterPro" id="IPR051275">
    <property type="entry name" value="Cell_adhesion_signaling"/>
</dbReference>
<feature type="domain" description="Ig-like" evidence="9">
    <location>
        <begin position="606"/>
        <end position="695"/>
    </location>
</feature>
<keyword evidence="5" id="KW-0325">Glycoprotein</keyword>
<evidence type="ECO:0000256" key="1">
    <source>
        <dbReference type="ARBA" id="ARBA00004479"/>
    </source>
</evidence>
<dbReference type="InterPro" id="IPR013783">
    <property type="entry name" value="Ig-like_fold"/>
</dbReference>
<dbReference type="CDD" id="cd00096">
    <property type="entry name" value="Ig"/>
    <property type="match status" value="1"/>
</dbReference>
<dbReference type="GO" id="GO:0005886">
    <property type="term" value="C:plasma membrane"/>
    <property type="evidence" value="ECO:0007669"/>
    <property type="project" value="TreeGrafter"/>
</dbReference>
<evidence type="ECO:0000313" key="11">
    <source>
        <dbReference type="EMBL" id="CDW43094.1"/>
    </source>
</evidence>
<dbReference type="InterPro" id="IPR036116">
    <property type="entry name" value="FN3_sf"/>
</dbReference>